<gene>
    <name evidence="3" type="ORF">LZG35_11435</name>
</gene>
<dbReference type="PROSITE" id="PS00409">
    <property type="entry name" value="PROKAR_NTER_METHYL"/>
    <property type="match status" value="1"/>
</dbReference>
<feature type="region of interest" description="Disordered" evidence="1">
    <location>
        <begin position="201"/>
        <end position="239"/>
    </location>
</feature>
<keyword evidence="2" id="KW-0812">Transmembrane</keyword>
<organism evidence="3 4">
    <name type="scientific">Alloalcanivorax xenomutans</name>
    <dbReference type="NCBI Taxonomy" id="1094342"/>
    <lineage>
        <taxon>Bacteria</taxon>
        <taxon>Pseudomonadati</taxon>
        <taxon>Pseudomonadota</taxon>
        <taxon>Gammaproteobacteria</taxon>
        <taxon>Oceanospirillales</taxon>
        <taxon>Alcanivoracaceae</taxon>
        <taxon>Alloalcanivorax</taxon>
    </lineage>
</organism>
<keyword evidence="2" id="KW-0472">Membrane</keyword>
<dbReference type="NCBIfam" id="TIGR02532">
    <property type="entry name" value="IV_pilin_GFxxxE"/>
    <property type="match status" value="1"/>
</dbReference>
<evidence type="ECO:0000313" key="3">
    <source>
        <dbReference type="EMBL" id="MCE7509251.1"/>
    </source>
</evidence>
<dbReference type="GeneID" id="94686779"/>
<evidence type="ECO:0000256" key="2">
    <source>
        <dbReference type="SAM" id="Phobius"/>
    </source>
</evidence>
<name>A0A9Q3ZF80_9GAMM</name>
<feature type="transmembrane region" description="Helical" evidence="2">
    <location>
        <begin position="12"/>
        <end position="32"/>
    </location>
</feature>
<reference evidence="3" key="1">
    <citation type="submission" date="2022-01" db="EMBL/GenBank/DDBJ databases">
        <authorList>
            <person name="Karlyshev A.V."/>
            <person name="Jaspars M."/>
        </authorList>
    </citation>
    <scope>NUCLEOTIDE SEQUENCE</scope>
    <source>
        <strain evidence="3">AGSA3-2</strain>
    </source>
</reference>
<evidence type="ECO:0000256" key="1">
    <source>
        <dbReference type="SAM" id="MobiDB-lite"/>
    </source>
</evidence>
<feature type="compositionally biased region" description="Basic and acidic residues" evidence="1">
    <location>
        <begin position="201"/>
        <end position="226"/>
    </location>
</feature>
<dbReference type="AlphaFoldDB" id="A0A9Q3ZF80"/>
<keyword evidence="2" id="KW-1133">Transmembrane helix</keyword>
<keyword evidence="4" id="KW-1185">Reference proteome</keyword>
<dbReference type="SUPFAM" id="SSF54523">
    <property type="entry name" value="Pili subunits"/>
    <property type="match status" value="1"/>
</dbReference>
<dbReference type="Proteomes" id="UP001107961">
    <property type="component" value="Unassembled WGS sequence"/>
</dbReference>
<accession>A0A9Q3ZF80</accession>
<proteinExistence type="predicted"/>
<dbReference type="InterPro" id="IPR045584">
    <property type="entry name" value="Pilin-like"/>
</dbReference>
<protein>
    <submittedName>
        <fullName evidence="3">Prepilin-type N-terminal cleavage/methylation domain-containing protein</fullName>
    </submittedName>
</protein>
<dbReference type="Pfam" id="PF07963">
    <property type="entry name" value="N_methyl"/>
    <property type="match status" value="1"/>
</dbReference>
<dbReference type="EMBL" id="JAJVKT010000012">
    <property type="protein sequence ID" value="MCE7509251.1"/>
    <property type="molecule type" value="Genomic_DNA"/>
</dbReference>
<dbReference type="KEGG" id="axe:P40_10665"/>
<dbReference type="Gene3D" id="3.55.40.10">
    <property type="entry name" value="minor pseudopilin epsh domain"/>
    <property type="match status" value="1"/>
</dbReference>
<evidence type="ECO:0000313" key="4">
    <source>
        <dbReference type="Proteomes" id="UP001107961"/>
    </source>
</evidence>
<sequence>MRMQRGFTLLEILVVIGLMALLSLAVLVVPVWTDDGRQLDTNVAKLTDQLVLLNEQSLFSGRLMAMRFTERGWTPVEYDVGARVFRPAEGNGLSAESLPEGIELLWEVEELERDEDDRVTPVNLGDVAKRLVDDSKFSGGIGLLDKEQSEKDEQARSEPLPQVFFFPSGETTPVLLTLRSINEPDLEVRRRLTALGQIRDPDDAEAVREEEERSQTIREMRTRTSEDPGSLFNLKRDEQ</sequence>
<dbReference type="RefSeq" id="WP_063139580.1">
    <property type="nucleotide sequence ID" value="NZ_CBDDTQ010000005.1"/>
</dbReference>
<dbReference type="InterPro" id="IPR012902">
    <property type="entry name" value="N_methyl_site"/>
</dbReference>
<comment type="caution">
    <text evidence="3">The sequence shown here is derived from an EMBL/GenBank/DDBJ whole genome shotgun (WGS) entry which is preliminary data.</text>
</comment>